<protein>
    <submittedName>
        <fullName evidence="1">Serine/threonine-protein kinase Nek2</fullName>
    </submittedName>
</protein>
<sequence>MDCGRRANNGGDSVGGAIVTFKGQGTAFDYLESALFKFTDGPFFLEYIGQRRPLGGLIFLLPRMFSPENKDSTDEGDQNFGKEMKDILVELERLLIHANIPYPVYFAFEDDDINAVLADVKKNDVTGQPATTTTGGVSVEKFPKNRMLGKRPTDSMFEEGLNIHSFAKMALPQRVMEIVDPVFLNNEKEEARAIEMAAATATNKTWEPIQVNNGDKMVESLISMVKIGVVCSIDSPQDRMSTSILFLRCSNIFLAKDQDIRLGDFGLAKMLTSDDLASSISLVVVGTPSYMCPELLVDIPYGSKSDIWSLECCIYEMISRKPAFKAFVSFKNSVSSVMW</sequence>
<dbReference type="Proteomes" id="UP001060215">
    <property type="component" value="Chromosome 5"/>
</dbReference>
<evidence type="ECO:0000313" key="1">
    <source>
        <dbReference type="EMBL" id="KAI8010428.1"/>
    </source>
</evidence>
<name>A0ACC0HA67_9ERIC</name>
<gene>
    <name evidence="1" type="ORF">LOK49_LG06G00955</name>
</gene>
<organism evidence="1 2">
    <name type="scientific">Camellia lanceoleosa</name>
    <dbReference type="NCBI Taxonomy" id="1840588"/>
    <lineage>
        <taxon>Eukaryota</taxon>
        <taxon>Viridiplantae</taxon>
        <taxon>Streptophyta</taxon>
        <taxon>Embryophyta</taxon>
        <taxon>Tracheophyta</taxon>
        <taxon>Spermatophyta</taxon>
        <taxon>Magnoliopsida</taxon>
        <taxon>eudicotyledons</taxon>
        <taxon>Gunneridae</taxon>
        <taxon>Pentapetalae</taxon>
        <taxon>asterids</taxon>
        <taxon>Ericales</taxon>
        <taxon>Theaceae</taxon>
        <taxon>Camellia</taxon>
    </lineage>
</organism>
<keyword evidence="1" id="KW-0418">Kinase</keyword>
<proteinExistence type="predicted"/>
<evidence type="ECO:0000313" key="2">
    <source>
        <dbReference type="Proteomes" id="UP001060215"/>
    </source>
</evidence>
<keyword evidence="1" id="KW-0808">Transferase</keyword>
<dbReference type="EMBL" id="CM045762">
    <property type="protein sequence ID" value="KAI8010428.1"/>
    <property type="molecule type" value="Genomic_DNA"/>
</dbReference>
<accession>A0ACC0HA67</accession>
<comment type="caution">
    <text evidence="1">The sequence shown here is derived from an EMBL/GenBank/DDBJ whole genome shotgun (WGS) entry which is preliminary data.</text>
</comment>
<reference evidence="1 2" key="1">
    <citation type="journal article" date="2022" name="Plant J.">
        <title>Chromosome-level genome of Camellia lanceoleosa provides a valuable resource for understanding genome evolution and self-incompatibility.</title>
        <authorList>
            <person name="Gong W."/>
            <person name="Xiao S."/>
            <person name="Wang L."/>
            <person name="Liao Z."/>
            <person name="Chang Y."/>
            <person name="Mo W."/>
            <person name="Hu G."/>
            <person name="Li W."/>
            <person name="Zhao G."/>
            <person name="Zhu H."/>
            <person name="Hu X."/>
            <person name="Ji K."/>
            <person name="Xiang X."/>
            <person name="Song Q."/>
            <person name="Yuan D."/>
            <person name="Jin S."/>
            <person name="Zhang L."/>
        </authorList>
    </citation>
    <scope>NUCLEOTIDE SEQUENCE [LARGE SCALE GENOMIC DNA]</scope>
    <source>
        <strain evidence="1">SQ_2022a</strain>
    </source>
</reference>
<keyword evidence="2" id="KW-1185">Reference proteome</keyword>